<accession>A0A2A6BSW3</accession>
<organism evidence="1 2">
    <name type="scientific">Pristionchus pacificus</name>
    <name type="common">Parasitic nematode worm</name>
    <dbReference type="NCBI Taxonomy" id="54126"/>
    <lineage>
        <taxon>Eukaryota</taxon>
        <taxon>Metazoa</taxon>
        <taxon>Ecdysozoa</taxon>
        <taxon>Nematoda</taxon>
        <taxon>Chromadorea</taxon>
        <taxon>Rhabditida</taxon>
        <taxon>Rhabditina</taxon>
        <taxon>Diplogasteromorpha</taxon>
        <taxon>Diplogasteroidea</taxon>
        <taxon>Neodiplogasteridae</taxon>
        <taxon>Pristionchus</taxon>
    </lineage>
</organism>
<evidence type="ECO:0000313" key="2">
    <source>
        <dbReference type="Proteomes" id="UP000005239"/>
    </source>
</evidence>
<protein>
    <submittedName>
        <fullName evidence="1">Uncharacterized protein</fullName>
    </submittedName>
</protein>
<sequence>MKIFIIFLFSSLLLSTARKAGKKFAERVFSSHILHTSAEDADDDEAVHEPECRKKCAHLKGEDDRQMDRYGSCVNKCISARAWAVLNQGRE</sequence>
<dbReference type="EnsemblMetazoa" id="PPA37132.1">
    <property type="protein sequence ID" value="PPA37132.1"/>
    <property type="gene ID" value="WBGene00275501"/>
</dbReference>
<keyword evidence="2" id="KW-1185">Reference proteome</keyword>
<gene>
    <name evidence="1" type="primary">WBGene00275501</name>
</gene>
<dbReference type="AlphaFoldDB" id="A0A2A6BSW3"/>
<reference evidence="1" key="2">
    <citation type="submission" date="2022-06" db="UniProtKB">
        <authorList>
            <consortium name="EnsemblMetazoa"/>
        </authorList>
    </citation>
    <scope>IDENTIFICATION</scope>
    <source>
        <strain evidence="1">PS312</strain>
    </source>
</reference>
<reference evidence="2" key="1">
    <citation type="journal article" date="2008" name="Nat. Genet.">
        <title>The Pristionchus pacificus genome provides a unique perspective on nematode lifestyle and parasitism.</title>
        <authorList>
            <person name="Dieterich C."/>
            <person name="Clifton S.W."/>
            <person name="Schuster L.N."/>
            <person name="Chinwalla A."/>
            <person name="Delehaunty K."/>
            <person name="Dinkelacker I."/>
            <person name="Fulton L."/>
            <person name="Fulton R."/>
            <person name="Godfrey J."/>
            <person name="Minx P."/>
            <person name="Mitreva M."/>
            <person name="Roeseler W."/>
            <person name="Tian H."/>
            <person name="Witte H."/>
            <person name="Yang S.P."/>
            <person name="Wilson R.K."/>
            <person name="Sommer R.J."/>
        </authorList>
    </citation>
    <scope>NUCLEOTIDE SEQUENCE [LARGE SCALE GENOMIC DNA]</scope>
    <source>
        <strain evidence="2">PS312</strain>
    </source>
</reference>
<name>A0A2A6BSW3_PRIPA</name>
<accession>A0A8R1USM1</accession>
<evidence type="ECO:0000313" key="1">
    <source>
        <dbReference type="EnsemblMetazoa" id="PPA37132.1"/>
    </source>
</evidence>
<dbReference type="Proteomes" id="UP000005239">
    <property type="component" value="Unassembled WGS sequence"/>
</dbReference>
<proteinExistence type="predicted"/>